<keyword evidence="2" id="KW-0802">TPR repeat</keyword>
<comment type="caution">
    <text evidence="4">The sequence shown here is derived from an EMBL/GenBank/DDBJ whole genome shotgun (WGS) entry which is preliminary data.</text>
</comment>
<dbReference type="OrthoDB" id="135224at2"/>
<reference evidence="4 5" key="1">
    <citation type="journal article" date="2013" name="Genome Announc.">
        <title>Draft Genome Sequence of Methylophaga lonarensis MPLT, a Haloalkaliphilic (Non-Methane-Utilizing) Methylotroph.</title>
        <authorList>
            <person name="Shetty S.A."/>
            <person name="Marathe N.P."/>
            <person name="Munot H."/>
            <person name="Antony C.P."/>
            <person name="Dhotre D.P."/>
            <person name="Murrell J.C."/>
            <person name="Shouche Y.S."/>
        </authorList>
    </citation>
    <scope>NUCLEOTIDE SEQUENCE [LARGE SCALE GENOMIC DNA]</scope>
    <source>
        <strain evidence="4 5">MPL</strain>
    </source>
</reference>
<dbReference type="Pfam" id="PF13374">
    <property type="entry name" value="TPR_10"/>
    <property type="match status" value="1"/>
</dbReference>
<dbReference type="Gene3D" id="1.25.40.10">
    <property type="entry name" value="Tetratricopeptide repeat domain"/>
    <property type="match status" value="1"/>
</dbReference>
<evidence type="ECO:0000256" key="1">
    <source>
        <dbReference type="ARBA" id="ARBA00022737"/>
    </source>
</evidence>
<dbReference type="PROSITE" id="PS51257">
    <property type="entry name" value="PROKAR_LIPOPROTEIN"/>
    <property type="match status" value="1"/>
</dbReference>
<keyword evidence="1" id="KW-0677">Repeat</keyword>
<dbReference type="PATRIC" id="fig|1286106.3.peg.1927"/>
<evidence type="ECO:0000256" key="2">
    <source>
        <dbReference type="ARBA" id="ARBA00022803"/>
    </source>
</evidence>
<feature type="signal peptide" evidence="3">
    <location>
        <begin position="1"/>
        <end position="20"/>
    </location>
</feature>
<dbReference type="EMBL" id="APHR01000051">
    <property type="protein sequence ID" value="EMR12601.1"/>
    <property type="molecule type" value="Genomic_DNA"/>
</dbReference>
<sequence>MDLIKICLVLFLILSSMSCAIVSSQHQLNYEGNRAYLSGEYQEALRHYEKTLEAANKNKDEQYIAIAMYGLGRTNIKLCRLAEAEQWLKQSITAREKLADNDEAIITQNLSELARLYLAQERYTEANVLYERSLPLLYQRKSDKYDPIELANHLDEYEGSLRNTGRFLEAESVAKKSNELRQNNPRKIARFIPDPVPETCLISSD</sequence>
<evidence type="ECO:0000256" key="3">
    <source>
        <dbReference type="SAM" id="SignalP"/>
    </source>
</evidence>
<keyword evidence="3" id="KW-0732">Signal</keyword>
<accession>M7NZF2</accession>
<dbReference type="Proteomes" id="UP000012019">
    <property type="component" value="Unassembled WGS sequence"/>
</dbReference>
<keyword evidence="5" id="KW-1185">Reference proteome</keyword>
<protein>
    <submittedName>
        <fullName evidence="4">Uncharacterized protein</fullName>
    </submittedName>
</protein>
<feature type="chain" id="PRO_5004082655" evidence="3">
    <location>
        <begin position="21"/>
        <end position="205"/>
    </location>
</feature>
<dbReference type="InterPro" id="IPR011990">
    <property type="entry name" value="TPR-like_helical_dom_sf"/>
</dbReference>
<dbReference type="AlphaFoldDB" id="M7NZF2"/>
<dbReference type="STRING" id="1286106.MPL1_09622"/>
<gene>
    <name evidence="4" type="ORF">MPL1_09622</name>
</gene>
<proteinExistence type="predicted"/>
<dbReference type="eggNOG" id="COG0457">
    <property type="taxonomic scope" value="Bacteria"/>
</dbReference>
<organism evidence="4 5">
    <name type="scientific">Methylophaga lonarensis MPL</name>
    <dbReference type="NCBI Taxonomy" id="1286106"/>
    <lineage>
        <taxon>Bacteria</taxon>
        <taxon>Pseudomonadati</taxon>
        <taxon>Pseudomonadota</taxon>
        <taxon>Gammaproteobacteria</taxon>
        <taxon>Thiotrichales</taxon>
        <taxon>Piscirickettsiaceae</taxon>
        <taxon>Methylophaga</taxon>
    </lineage>
</organism>
<name>M7NZF2_9GAMM</name>
<dbReference type="PANTHER" id="PTHR45641:SF19">
    <property type="entry name" value="NEPHROCYSTIN-3"/>
    <property type="match status" value="1"/>
</dbReference>
<evidence type="ECO:0000313" key="4">
    <source>
        <dbReference type="EMBL" id="EMR12601.1"/>
    </source>
</evidence>
<dbReference type="SUPFAM" id="SSF48452">
    <property type="entry name" value="TPR-like"/>
    <property type="match status" value="1"/>
</dbReference>
<dbReference type="Pfam" id="PF13424">
    <property type="entry name" value="TPR_12"/>
    <property type="match status" value="1"/>
</dbReference>
<dbReference type="PANTHER" id="PTHR45641">
    <property type="entry name" value="TETRATRICOPEPTIDE REPEAT PROTEIN (AFU_ORTHOLOGUE AFUA_6G03870)"/>
    <property type="match status" value="1"/>
</dbReference>
<dbReference type="RefSeq" id="WP_009726894.1">
    <property type="nucleotide sequence ID" value="NZ_APHR01000051.1"/>
</dbReference>
<evidence type="ECO:0000313" key="5">
    <source>
        <dbReference type="Proteomes" id="UP000012019"/>
    </source>
</evidence>